<dbReference type="Proteomes" id="UP000604083">
    <property type="component" value="Unassembled WGS sequence"/>
</dbReference>
<dbReference type="InterPro" id="IPR007505">
    <property type="entry name" value="PDDEXK_7"/>
</dbReference>
<dbReference type="EMBL" id="JAENIO010000018">
    <property type="protein sequence ID" value="MBK1834165.1"/>
    <property type="molecule type" value="Genomic_DNA"/>
</dbReference>
<keyword evidence="3" id="KW-1185">Reference proteome</keyword>
<name>A0A934RU16_9BACT</name>
<dbReference type="RefSeq" id="WP_200391598.1">
    <property type="nucleotide sequence ID" value="NZ_JAENIO010000018.1"/>
</dbReference>
<proteinExistence type="predicted"/>
<reference evidence="2" key="1">
    <citation type="submission" date="2021-01" db="EMBL/GenBank/DDBJ databases">
        <title>Modified the classification status of verrucomicrobia.</title>
        <authorList>
            <person name="Feng X."/>
        </authorList>
    </citation>
    <scope>NUCLEOTIDE SEQUENCE</scope>
    <source>
        <strain evidence="2">KCTC 12986</strain>
    </source>
</reference>
<evidence type="ECO:0000313" key="3">
    <source>
        <dbReference type="Proteomes" id="UP000604083"/>
    </source>
</evidence>
<comment type="caution">
    <text evidence="2">The sequence shown here is derived from an EMBL/GenBank/DDBJ whole genome shotgun (WGS) entry which is preliminary data.</text>
</comment>
<dbReference type="Pfam" id="PF09823">
    <property type="entry name" value="DUF2357"/>
    <property type="match status" value="1"/>
</dbReference>
<accession>A0A934RU16</accession>
<gene>
    <name evidence="2" type="ORF">JIN78_08835</name>
</gene>
<sequence length="785" mass="90397">MSVGFDKLFLPLVGGGSLVLLEAGSRVSFSGADCGPEGLPFGWQGRPMGKEREKLPPFQLKECGGQEVIRVLETARYRWRLVDLPAQSRLKVKSSLEDRRAERWSLTQDDAGNLEEGTFQVVNYLGRARFTFECKGDVVLDVPLEVISRKLDYDAEYRLMTEDVASFCEQLLLQWSAATSLRFSSNPMERSRLLLERYLFLKGFLTEERLVLLMEAIERNPHHELRREHEWKAVALARGTAHLSHPSSMLRDWRRLGSGRVGVPGEVLELRKRESRDTEPNRFVKFALEQFRSLCLEVGEQFSEKLSLRQEAEELRMRLDEVLGRRFFLGLGRMKRLPLDSQTLQKREGYREVLRGWILTDAAASLNWEGNEECFEGASRRVDLLYEYWIFIRLHHLLQGIAGMELLPGEGKPEDFIAESAGQVEIRLRSGRHSRVAFLWEGKLRVELHYERAFTGGTGVLQQGSYSRSFRPDYTLSIFPSQWSEEEAQQKGQLAHLHLDAKYRIQQVSEVFGNANEDLDEEKRESKATATYKRTDLLKMHTYNDALRDSIGSYVLYPGTERPTRLPKFHEIAPGVGAYVMKPGSDEQMARFQSFLEEIFEHQADRFTQYRYLADTENETVREDSRVEEGQISYRVARKDAECVLLWLREENKDWSKKYGLAFCQADIDEGVEIDLGVEVGSEFIPCSGGRGQALVGLGWRAKVRAVRYLSLSKLLCYLKTRNIEPPRPPKSAKAYLLFEFDEVCEFASLQLGEIHKEHRQGSRYMPVRVKWIQVLAAQKKEGYI</sequence>
<dbReference type="InterPro" id="IPR018633">
    <property type="entry name" value="DUF2357"/>
</dbReference>
<evidence type="ECO:0000313" key="2">
    <source>
        <dbReference type="EMBL" id="MBK1834165.1"/>
    </source>
</evidence>
<evidence type="ECO:0000259" key="1">
    <source>
        <dbReference type="Pfam" id="PF09823"/>
    </source>
</evidence>
<feature type="domain" description="DUF2357" evidence="1">
    <location>
        <begin position="117"/>
        <end position="357"/>
    </location>
</feature>
<protein>
    <submittedName>
        <fullName evidence="2">DUF2357 domain-containing protein</fullName>
    </submittedName>
</protein>
<organism evidence="2 3">
    <name type="scientific">Roseibacillus ishigakijimensis</name>
    <dbReference type="NCBI Taxonomy" id="454146"/>
    <lineage>
        <taxon>Bacteria</taxon>
        <taxon>Pseudomonadati</taxon>
        <taxon>Verrucomicrobiota</taxon>
        <taxon>Verrucomicrobiia</taxon>
        <taxon>Verrucomicrobiales</taxon>
        <taxon>Verrucomicrobiaceae</taxon>
        <taxon>Roseibacillus</taxon>
    </lineage>
</organism>
<dbReference type="AlphaFoldDB" id="A0A934RU16"/>
<dbReference type="Pfam" id="PF04411">
    <property type="entry name" value="PDDEXK_7"/>
    <property type="match status" value="1"/>
</dbReference>